<dbReference type="Gene3D" id="3.30.70.260">
    <property type="match status" value="1"/>
</dbReference>
<sequence length="37" mass="4426">MATIHMTIAITNIDHLYRVVEKIKRIPDIYSVRRVMQ</sequence>
<accession>A0A4Y1ZGT1</accession>
<dbReference type="GO" id="GO:0008728">
    <property type="term" value="F:GTP diphosphokinase activity"/>
    <property type="evidence" value="ECO:0007669"/>
    <property type="project" value="UniProtKB-EC"/>
</dbReference>
<gene>
    <name evidence="2" type="ORF">NBRC111894_3921</name>
</gene>
<dbReference type="GO" id="GO:0016301">
    <property type="term" value="F:kinase activity"/>
    <property type="evidence" value="ECO:0007669"/>
    <property type="project" value="UniProtKB-KW"/>
</dbReference>
<organism evidence="2 3">
    <name type="scientific">Sporolactobacillus inulinus</name>
    <dbReference type="NCBI Taxonomy" id="2078"/>
    <lineage>
        <taxon>Bacteria</taxon>
        <taxon>Bacillati</taxon>
        <taxon>Bacillota</taxon>
        <taxon>Bacilli</taxon>
        <taxon>Bacillales</taxon>
        <taxon>Sporolactobacillaceae</taxon>
        <taxon>Sporolactobacillus</taxon>
    </lineage>
</organism>
<dbReference type="InterPro" id="IPR002912">
    <property type="entry name" value="ACT_dom"/>
</dbReference>
<reference evidence="2 3" key="1">
    <citation type="submission" date="2017-11" db="EMBL/GenBank/DDBJ databases">
        <title>Draft Genome Sequence of Sporolactobacillus inulinus NBRC 111894 Isolated from Koso, a Japanese Sugar-Vegetable Fermented Beverage.</title>
        <authorList>
            <person name="Chiou T.Y."/>
            <person name="Oshima K."/>
            <person name="Suda W."/>
            <person name="Hattori M."/>
            <person name="Takahashi T."/>
        </authorList>
    </citation>
    <scope>NUCLEOTIDE SEQUENCE [LARGE SCALE GENOMIC DNA]</scope>
    <source>
        <strain evidence="2 3">NBRC111894</strain>
    </source>
</reference>
<evidence type="ECO:0000259" key="1">
    <source>
        <dbReference type="Pfam" id="PF13291"/>
    </source>
</evidence>
<keyword evidence="2" id="KW-0418">Kinase</keyword>
<comment type="caution">
    <text evidence="2">The sequence shown here is derived from an EMBL/GenBank/DDBJ whole genome shotgun (WGS) entry which is preliminary data.</text>
</comment>
<dbReference type="AlphaFoldDB" id="A0A4Y1ZGT1"/>
<name>A0A4Y1ZGT1_9BACL</name>
<evidence type="ECO:0000313" key="2">
    <source>
        <dbReference type="EMBL" id="GAY78367.1"/>
    </source>
</evidence>
<dbReference type="Pfam" id="PF13291">
    <property type="entry name" value="ACT_4"/>
    <property type="match status" value="1"/>
</dbReference>
<proteinExistence type="predicted"/>
<feature type="domain" description="ACT" evidence="1">
    <location>
        <begin position="1"/>
        <end position="34"/>
    </location>
</feature>
<evidence type="ECO:0000313" key="3">
    <source>
        <dbReference type="Proteomes" id="UP000319716"/>
    </source>
</evidence>
<keyword evidence="2" id="KW-0808">Transferase</keyword>
<protein>
    <submittedName>
        <fullName evidence="2">GTP pyrophosphokinase</fullName>
        <ecNumber evidence="2">2.7.6.5</ecNumber>
    </submittedName>
</protein>
<dbReference type="EC" id="2.7.6.5" evidence="2"/>
<dbReference type="Proteomes" id="UP000319716">
    <property type="component" value="Unassembled WGS sequence"/>
</dbReference>
<dbReference type="EMBL" id="BEXB01000047">
    <property type="protein sequence ID" value="GAY78367.1"/>
    <property type="molecule type" value="Genomic_DNA"/>
</dbReference>